<feature type="compositionally biased region" description="Low complexity" evidence="1">
    <location>
        <begin position="275"/>
        <end position="292"/>
    </location>
</feature>
<dbReference type="HOGENOM" id="CLU_870531_0_0_11"/>
<feature type="compositionally biased region" description="Low complexity" evidence="1">
    <location>
        <begin position="179"/>
        <end position="208"/>
    </location>
</feature>
<sequence length="319" mass="31944">MSLENAVRIPGAYGVALIAAGTPALTWWTGGNPPAPAEVKAAAGVALSALALVRLNATDTLDDILITSTTAFHVLRLVRGEDGSDQVAHLMLRRAGANLAMARREFRALTEGPLPANRPGRHAKPPEPEPAAGSVQPARTVSGLGWPDDRATADHRTAAPTLPGRHGPPSKAPAPAPAPASTSTSIPAPGPESSASAESATASVGPAPGLAPVPAEPATTPAPAPAPAPAGPASASAEPTTASAEPASDPAELVGDAEGEAGDERPRLPRRRPGNRNGLPAAATAGEPGTPAAWLGMFGQPFGNDEAVLERVLGSLKHL</sequence>
<evidence type="ECO:0000313" key="3">
    <source>
        <dbReference type="Proteomes" id="UP000017746"/>
    </source>
</evidence>
<dbReference type="RefSeq" id="WP_023561090.1">
    <property type="nucleotide sequence ID" value="NC_022657.1"/>
</dbReference>
<accession>U5WA01</accession>
<evidence type="ECO:0000256" key="1">
    <source>
        <dbReference type="SAM" id="MobiDB-lite"/>
    </source>
</evidence>
<dbReference type="KEGG" id="afs:AFR_32465"/>
<dbReference type="PATRIC" id="fig|1246995.3.peg.6570"/>
<keyword evidence="3" id="KW-1185">Reference proteome</keyword>
<dbReference type="EMBL" id="CP006272">
    <property type="protein sequence ID" value="AGZ44751.1"/>
    <property type="molecule type" value="Genomic_DNA"/>
</dbReference>
<dbReference type="eggNOG" id="ENOG5032F0K">
    <property type="taxonomic scope" value="Bacteria"/>
</dbReference>
<feature type="region of interest" description="Disordered" evidence="1">
    <location>
        <begin position="110"/>
        <end position="292"/>
    </location>
</feature>
<dbReference type="AlphaFoldDB" id="U5WA01"/>
<dbReference type="Proteomes" id="UP000017746">
    <property type="component" value="Chromosome"/>
</dbReference>
<dbReference type="OrthoDB" id="3298744at2"/>
<evidence type="ECO:0000313" key="2">
    <source>
        <dbReference type="EMBL" id="AGZ44751.1"/>
    </source>
</evidence>
<gene>
    <name evidence="2" type="ORF">AFR_32465</name>
</gene>
<protein>
    <submittedName>
        <fullName evidence="2">Uncharacterized protein</fullName>
    </submittedName>
</protein>
<feature type="compositionally biased region" description="Low complexity" evidence="1">
    <location>
        <begin position="231"/>
        <end position="248"/>
    </location>
</feature>
<reference evidence="2 3" key="1">
    <citation type="journal article" date="2014" name="J. Biotechnol.">
        <title>Complete genome sequence of the actinobacterium Actinoplanes friuliensis HAG 010964, producer of the lipopeptide antibiotic friulimycin.</title>
        <authorList>
            <person name="Ruckert C."/>
            <person name="Szczepanowski R."/>
            <person name="Albersmeier A."/>
            <person name="Goesmann A."/>
            <person name="Fischer N."/>
            <person name="Steinkamper A."/>
            <person name="Puhler A."/>
            <person name="Biener R."/>
            <person name="Schwartz D."/>
            <person name="Kalinowski J."/>
        </authorList>
    </citation>
    <scope>NUCLEOTIDE SEQUENCE [LARGE SCALE GENOMIC DNA]</scope>
    <source>
        <strain evidence="2 3">DSM 7358</strain>
    </source>
</reference>
<name>U5WA01_9ACTN</name>
<feature type="compositionally biased region" description="Pro residues" evidence="1">
    <location>
        <begin position="209"/>
        <end position="230"/>
    </location>
</feature>
<feature type="compositionally biased region" description="Basic and acidic residues" evidence="1">
    <location>
        <begin position="147"/>
        <end position="157"/>
    </location>
</feature>
<proteinExistence type="predicted"/>
<organism evidence="2 3">
    <name type="scientific">Actinoplanes friuliensis DSM 7358</name>
    <dbReference type="NCBI Taxonomy" id="1246995"/>
    <lineage>
        <taxon>Bacteria</taxon>
        <taxon>Bacillati</taxon>
        <taxon>Actinomycetota</taxon>
        <taxon>Actinomycetes</taxon>
        <taxon>Micromonosporales</taxon>
        <taxon>Micromonosporaceae</taxon>
        <taxon>Actinoplanes</taxon>
    </lineage>
</organism>
<dbReference type="STRING" id="1246995.AFR_32465"/>